<feature type="transmembrane region" description="Helical" evidence="10">
    <location>
        <begin position="1136"/>
        <end position="1154"/>
    </location>
</feature>
<feature type="compositionally biased region" description="Polar residues" evidence="9">
    <location>
        <begin position="100"/>
        <end position="111"/>
    </location>
</feature>
<evidence type="ECO:0000256" key="6">
    <source>
        <dbReference type="ARBA" id="ARBA00022989"/>
    </source>
</evidence>
<feature type="transmembrane region" description="Helical" evidence="10">
    <location>
        <begin position="265"/>
        <end position="287"/>
    </location>
</feature>
<dbReference type="Gene3D" id="3.40.50.300">
    <property type="entry name" value="P-loop containing nucleotide triphosphate hydrolases"/>
    <property type="match status" value="2"/>
</dbReference>
<dbReference type="eggNOG" id="KOG0054">
    <property type="taxonomic scope" value="Eukaryota"/>
</dbReference>
<dbReference type="GO" id="GO:0140359">
    <property type="term" value="F:ABC-type transporter activity"/>
    <property type="evidence" value="ECO:0007669"/>
    <property type="project" value="InterPro"/>
</dbReference>
<dbReference type="InterPro" id="IPR003439">
    <property type="entry name" value="ABC_transporter-like_ATP-bd"/>
</dbReference>
<proteinExistence type="predicted"/>
<dbReference type="HOGENOM" id="CLU_000604_27_1_1"/>
<feature type="transmembrane region" description="Helical" evidence="10">
    <location>
        <begin position="1024"/>
        <end position="1043"/>
    </location>
</feature>
<feature type="transmembrane region" description="Helical" evidence="10">
    <location>
        <begin position="945"/>
        <end position="972"/>
    </location>
</feature>
<dbReference type="InterPro" id="IPR003593">
    <property type="entry name" value="AAA+_ATPase"/>
</dbReference>
<evidence type="ECO:0000256" key="7">
    <source>
        <dbReference type="ARBA" id="ARBA00023136"/>
    </source>
</evidence>
<keyword evidence="4" id="KW-0547">Nucleotide-binding</keyword>
<dbReference type="PANTHER" id="PTHR24223:SF464">
    <property type="entry name" value="ABC-TYPE TRANSPORTER CICA"/>
    <property type="match status" value="1"/>
</dbReference>
<dbReference type="CDD" id="cd03250">
    <property type="entry name" value="ABCC_MRP_domain1"/>
    <property type="match status" value="1"/>
</dbReference>
<reference evidence="13 14" key="1">
    <citation type="journal article" date="2013" name="PLoS Genet.">
        <title>Genomic mechanisms accounting for the adaptation to parasitism in nematode-trapping fungi.</title>
        <authorList>
            <person name="Meerupati T."/>
            <person name="Andersson K.M."/>
            <person name="Friman E."/>
            <person name="Kumar D."/>
            <person name="Tunlid A."/>
            <person name="Ahren D."/>
        </authorList>
    </citation>
    <scope>NUCLEOTIDE SEQUENCE [LARGE SCALE GENOMIC DNA]</scope>
    <source>
        <strain evidence="13 14">CBS 200.50</strain>
    </source>
</reference>
<dbReference type="Pfam" id="PF00005">
    <property type="entry name" value="ABC_tran"/>
    <property type="match status" value="2"/>
</dbReference>
<feature type="region of interest" description="Disordered" evidence="9">
    <location>
        <begin position="847"/>
        <end position="882"/>
    </location>
</feature>
<dbReference type="InterPro" id="IPR017871">
    <property type="entry name" value="ABC_transporter-like_CS"/>
</dbReference>
<sequence>MSHVTIITSTFTNRTGTLRGRQHQNPTPKTGAGEPRDCRPPQTANLASSNQPGSEQAGISLDDKSAAGRRASSSSSDVDPIAVEKRIEAEPLDSELVAQRTKSTVDSTILEQQEDDLRKPTKPWYRRNPLKSRVPPPVPDTREISREKNSNILSQLSFWWINNLMTVGYNRPLELNDIPLLPPERRVEPAVIKITEEFKKRAARGDKYPLLMALNHVFFRTFWTAGACRLLGDVLQVLSPQMLRYLITFAQNAYFGHPDPVGQGVGLAVGLLLMQWVASTCISQFLYRGMLTGGMARASLISMIYEKSTVISSRARAVGRRIGDGESKELTEEEQKALEKEQKKKAKAAARPGAAMDNLPGWPNGKVVNLMGTDTYRVDQAASWSHMMWTAPIQVAITIALLIVNLGVSALAGLGLIFLMTPFIMWVVSVLAKRRKAMNQITDKRVGLMQEILQGVRFVKFFAWEESFLQELRNLRRREIRSIQYLLAIRSATNAISMSLPVFASILAFVTYSLSHPGLNPATIFASIGLFNALRLPLNFLPVVISQSIDAFLSLQRIQEYLLQEEEEETRSIDPEQKDAFVLKDASFTWETTGPAKPMDMGKYGKDGKDGKKGKKDKKALDVKPQLDEKPKEEKDLEPFTINNINLDISRNELLAIVGTVGSGKSSLLAALAGDMRKTNGTITQGASMAYCPQSAWIQNSTVRDNILFGRPFDPVWYEKVIYACALKPDLEMLPNGDMTEIGERGITVSGGQKQRLNIARAIYHNSDIILLDDPLSAVDAHVGRHMFNEAISGLLKDKCRVLATHQLHVLNRCDRIIVMVEGNISAIGTFDELMATNEDFKTMLSMTASEEAPEKKAEEATVDKSEEKKKQKKKGKAPGLMQEEERASKSVGWGVYYAYIKASGSVIVAPIVIILLFTSQTTNIMSTIWLSWWTSGHYGLSKGAYIAGYVGLGVAQALFMFIFALTLTVAGTEASKTLMEKAMRNVLRAPMSFFDTTPLGRIINRFSKDVDIMDNNLTDAIRMYFFTLAMVISVFILIIVYLPWFAIALAPLGCFFFWAAGFYRASAREVKRHEAVLRSEVFSRFGEALSGTATIRAYGLQDHFKSVLNSAIDQMDSAYFITFANQRWLSLRLDVVSLGLVFTTAILVVTSRFSTNPSTAGLVLSYILQVVGIIQFMIRQLAEVENAMNSTERIHYYGTQLPQEAAVHTSITPSPTWPEQGEIVFENVKMRYREGLPLVLQGLDLHVRGGERIGVVGRTGAGKSSIMSTLFRLTELAEGKITIDGLDISKIGLQDLRSKLSIIPQDPTLFQGTVRSNLDPFGEHTDLELWDALRQSYLITPEETVEAPQNSSSTDEIGAAGTGSGTSTPPVGGQVAQKKERITLDTTVIEEGLNFSLGQRQLMALARALVRGSRIIVCDEATSSVDEETDRKIQKTMAEGFGRSTVLCIAHRLRTIVKYDRVVVLDQGRIVEADAPLKLWESGGVFRGMCDRKQHRRPSFLIPTHIYGESNITMPKFNPSAAKLLAVESYFTDHRPITAHSIKDLEKALPTATGISGMQVKDYLTALVDENKIRVEKIGSGNWYWSFKADEKKQKENELKTWEREVAGLEARIQEITDEIEQEKGQKEGDSHDKVQRTTMMRDIQLLMVEKTKMESELALHADNNPVQIDHIKEVVQLMKAAGNIHADNIYAIEGYMKGAGMLSSDVASFKGSLGIPNDLEDIE</sequence>
<keyword evidence="8" id="KW-0175">Coiled coil</keyword>
<evidence type="ECO:0000256" key="2">
    <source>
        <dbReference type="ARBA" id="ARBA00022448"/>
    </source>
</evidence>
<dbReference type="FunFam" id="1.20.1560.10:FF:000010">
    <property type="entry name" value="Multidrug resistance-associated ABC transporter"/>
    <property type="match status" value="1"/>
</dbReference>
<dbReference type="eggNOG" id="KOG3433">
    <property type="taxonomic scope" value="Eukaryota"/>
</dbReference>
<evidence type="ECO:0000256" key="1">
    <source>
        <dbReference type="ARBA" id="ARBA00004141"/>
    </source>
</evidence>
<dbReference type="STRING" id="1284197.S8BE79"/>
<organism evidence="13 14">
    <name type="scientific">Dactylellina haptotyla (strain CBS 200.50)</name>
    <name type="common">Nematode-trapping fungus</name>
    <name type="synonym">Monacrosporium haptotylum</name>
    <dbReference type="NCBI Taxonomy" id="1284197"/>
    <lineage>
        <taxon>Eukaryota</taxon>
        <taxon>Fungi</taxon>
        <taxon>Dikarya</taxon>
        <taxon>Ascomycota</taxon>
        <taxon>Pezizomycotina</taxon>
        <taxon>Orbiliomycetes</taxon>
        <taxon>Orbiliales</taxon>
        <taxon>Orbiliaceae</taxon>
        <taxon>Dactylellina</taxon>
    </lineage>
</organism>
<dbReference type="FunFam" id="3.40.50.300:FF:000565">
    <property type="entry name" value="ABC bile acid transporter"/>
    <property type="match status" value="1"/>
</dbReference>
<protein>
    <submittedName>
        <fullName evidence="13">Uncharacterized protein</fullName>
    </submittedName>
</protein>
<gene>
    <name evidence="13" type="ORF">H072_8744</name>
</gene>
<dbReference type="Proteomes" id="UP000015100">
    <property type="component" value="Unassembled WGS sequence"/>
</dbReference>
<evidence type="ECO:0000313" key="14">
    <source>
        <dbReference type="Proteomes" id="UP000015100"/>
    </source>
</evidence>
<feature type="compositionally biased region" description="Basic and acidic residues" evidence="9">
    <location>
        <begin position="619"/>
        <end position="635"/>
    </location>
</feature>
<evidence type="ECO:0000256" key="8">
    <source>
        <dbReference type="SAM" id="Coils"/>
    </source>
</evidence>
<accession>S8BE79</accession>
<comment type="subcellular location">
    <subcellularLocation>
        <location evidence="1">Membrane</location>
        <topology evidence="1">Multi-pass membrane protein</topology>
    </subcellularLocation>
</comment>
<feature type="compositionally biased region" description="Polar residues" evidence="9">
    <location>
        <begin position="1"/>
        <end position="16"/>
    </location>
</feature>
<feature type="domain" description="ABC transporter" evidence="11">
    <location>
        <begin position="1224"/>
        <end position="1493"/>
    </location>
</feature>
<dbReference type="InterPro" id="IPR040453">
    <property type="entry name" value="Mnd1_HTH"/>
</dbReference>
<feature type="transmembrane region" description="Helical" evidence="10">
    <location>
        <begin position="387"/>
        <end position="404"/>
    </location>
</feature>
<reference evidence="14" key="2">
    <citation type="submission" date="2013-04" db="EMBL/GenBank/DDBJ databases">
        <title>Genomic mechanisms accounting for the adaptation to parasitism in nematode-trapping fungi.</title>
        <authorList>
            <person name="Ahren D.G."/>
        </authorList>
    </citation>
    <scope>NUCLEOTIDE SEQUENCE [LARGE SCALE GENOMIC DNA]</scope>
    <source>
        <strain evidence="14">CBS 200.50</strain>
    </source>
</reference>
<dbReference type="OrthoDB" id="6500128at2759"/>
<feature type="compositionally biased region" description="Basic and acidic residues" evidence="9">
    <location>
        <begin position="853"/>
        <end position="870"/>
    </location>
</feature>
<evidence type="ECO:0000259" key="11">
    <source>
        <dbReference type="PROSITE" id="PS50893"/>
    </source>
</evidence>
<dbReference type="SUPFAM" id="SSF52540">
    <property type="entry name" value="P-loop containing nucleoside triphosphate hydrolases"/>
    <property type="match status" value="2"/>
</dbReference>
<feature type="domain" description="ABC transporter" evidence="11">
    <location>
        <begin position="625"/>
        <end position="847"/>
    </location>
</feature>
<dbReference type="Gene3D" id="1.20.1560.10">
    <property type="entry name" value="ABC transporter type 1, transmembrane domain"/>
    <property type="match status" value="2"/>
</dbReference>
<evidence type="ECO:0000256" key="3">
    <source>
        <dbReference type="ARBA" id="ARBA00022692"/>
    </source>
</evidence>
<evidence type="ECO:0000256" key="9">
    <source>
        <dbReference type="SAM" id="MobiDB-lite"/>
    </source>
</evidence>
<dbReference type="OMA" id="QVTDAWT"/>
<dbReference type="InterPro" id="IPR050173">
    <property type="entry name" value="ABC_transporter_C-like"/>
</dbReference>
<feature type="region of interest" description="Disordered" evidence="9">
    <location>
        <begin position="1"/>
        <end position="143"/>
    </location>
</feature>
<feature type="coiled-coil region" evidence="8">
    <location>
        <begin position="1593"/>
        <end position="1627"/>
    </location>
</feature>
<dbReference type="Pfam" id="PF00664">
    <property type="entry name" value="ABC_membrane"/>
    <property type="match status" value="2"/>
</dbReference>
<dbReference type="CDD" id="cd18597">
    <property type="entry name" value="ABC_6TM_YOR1_D1_like"/>
    <property type="match status" value="1"/>
</dbReference>
<evidence type="ECO:0000256" key="10">
    <source>
        <dbReference type="SAM" id="Phobius"/>
    </source>
</evidence>
<keyword evidence="7 10" id="KW-0472">Membrane</keyword>
<feature type="region of interest" description="Disordered" evidence="9">
    <location>
        <begin position="340"/>
        <end position="360"/>
    </location>
</feature>
<dbReference type="PANTHER" id="PTHR24223">
    <property type="entry name" value="ATP-BINDING CASSETTE SUB-FAMILY C"/>
    <property type="match status" value="1"/>
</dbReference>
<dbReference type="Pfam" id="PF03962">
    <property type="entry name" value="Mnd1"/>
    <property type="match status" value="1"/>
</dbReference>
<feature type="domain" description="ABC transmembrane type-1" evidence="12">
    <location>
        <begin position="223"/>
        <end position="550"/>
    </location>
</feature>
<keyword evidence="5" id="KW-0067">ATP-binding</keyword>
<dbReference type="GO" id="GO:0016887">
    <property type="term" value="F:ATP hydrolysis activity"/>
    <property type="evidence" value="ECO:0007669"/>
    <property type="project" value="InterPro"/>
</dbReference>
<feature type="transmembrane region" description="Helical" evidence="10">
    <location>
        <begin position="524"/>
        <end position="545"/>
    </location>
</feature>
<evidence type="ECO:0000256" key="4">
    <source>
        <dbReference type="ARBA" id="ARBA00022741"/>
    </source>
</evidence>
<dbReference type="InterPro" id="IPR027417">
    <property type="entry name" value="P-loop_NTPase"/>
</dbReference>
<name>S8BE79_DACHA</name>
<keyword evidence="14" id="KW-1185">Reference proteome</keyword>
<feature type="domain" description="ABC transmembrane type-1" evidence="12">
    <location>
        <begin position="912"/>
        <end position="1187"/>
    </location>
</feature>
<keyword evidence="2" id="KW-0813">Transport</keyword>
<dbReference type="InterPro" id="IPR036640">
    <property type="entry name" value="ABC1_TM_sf"/>
</dbReference>
<dbReference type="PROSITE" id="PS50893">
    <property type="entry name" value="ABC_TRANSPORTER_2"/>
    <property type="match status" value="2"/>
</dbReference>
<dbReference type="PROSITE" id="PS50929">
    <property type="entry name" value="ABC_TM1F"/>
    <property type="match status" value="2"/>
</dbReference>
<evidence type="ECO:0000313" key="13">
    <source>
        <dbReference type="EMBL" id="EPS37568.1"/>
    </source>
</evidence>
<dbReference type="GO" id="GO:0005524">
    <property type="term" value="F:ATP binding"/>
    <property type="evidence" value="ECO:0007669"/>
    <property type="project" value="UniProtKB-KW"/>
</dbReference>
<feature type="compositionally biased region" description="Basic residues" evidence="9">
    <location>
        <begin position="120"/>
        <end position="130"/>
    </location>
</feature>
<feature type="transmembrane region" description="Helical" evidence="10">
    <location>
        <begin position="907"/>
        <end position="933"/>
    </location>
</feature>
<feature type="region of interest" description="Disordered" evidence="9">
    <location>
        <begin position="593"/>
        <end position="635"/>
    </location>
</feature>
<keyword evidence="6 10" id="KW-1133">Transmembrane helix</keyword>
<dbReference type="FunFam" id="3.40.50.300:FF:000997">
    <property type="entry name" value="Multidrug resistance-associated protein 1"/>
    <property type="match status" value="1"/>
</dbReference>
<dbReference type="EMBL" id="AQGS01000632">
    <property type="protein sequence ID" value="EPS37568.1"/>
    <property type="molecule type" value="Genomic_DNA"/>
</dbReference>
<feature type="transmembrane region" description="Helical" evidence="10">
    <location>
        <begin position="485"/>
        <end position="512"/>
    </location>
</feature>
<evidence type="ECO:0000259" key="12">
    <source>
        <dbReference type="PROSITE" id="PS50929"/>
    </source>
</evidence>
<feature type="transmembrane region" description="Helical" evidence="10">
    <location>
        <begin position="1049"/>
        <end position="1066"/>
    </location>
</feature>
<feature type="region of interest" description="Disordered" evidence="9">
    <location>
        <begin position="1343"/>
        <end position="1378"/>
    </location>
</feature>
<comment type="caution">
    <text evidence="13">The sequence shown here is derived from an EMBL/GenBank/DDBJ whole genome shotgun (WGS) entry which is preliminary data.</text>
</comment>
<dbReference type="PROSITE" id="PS00211">
    <property type="entry name" value="ABC_TRANSPORTER_1"/>
    <property type="match status" value="2"/>
</dbReference>
<dbReference type="CDD" id="cd18606">
    <property type="entry name" value="ABC_6TM_YOR1_D2_like"/>
    <property type="match status" value="1"/>
</dbReference>
<dbReference type="GO" id="GO:0016020">
    <property type="term" value="C:membrane"/>
    <property type="evidence" value="ECO:0007669"/>
    <property type="project" value="UniProtKB-SubCell"/>
</dbReference>
<dbReference type="CDD" id="cd03244">
    <property type="entry name" value="ABCC_MRP_domain2"/>
    <property type="match status" value="1"/>
</dbReference>
<feature type="transmembrane region" description="Helical" evidence="10">
    <location>
        <begin position="410"/>
        <end position="432"/>
    </location>
</feature>
<dbReference type="SMART" id="SM00382">
    <property type="entry name" value="AAA"/>
    <property type="match status" value="2"/>
</dbReference>
<dbReference type="SUPFAM" id="SSF90123">
    <property type="entry name" value="ABC transporter transmembrane region"/>
    <property type="match status" value="2"/>
</dbReference>
<evidence type="ECO:0000256" key="5">
    <source>
        <dbReference type="ARBA" id="ARBA00022840"/>
    </source>
</evidence>
<dbReference type="InterPro" id="IPR011527">
    <property type="entry name" value="ABC1_TM_dom"/>
</dbReference>
<feature type="compositionally biased region" description="Polar residues" evidence="9">
    <location>
        <begin position="42"/>
        <end position="54"/>
    </location>
</feature>
<keyword evidence="3 10" id="KW-0812">Transmembrane</keyword>